<protein>
    <recommendedName>
        <fullName evidence="1">HD-GYP domain-containing protein</fullName>
    </recommendedName>
</protein>
<evidence type="ECO:0000259" key="1">
    <source>
        <dbReference type="PROSITE" id="PS51832"/>
    </source>
</evidence>
<dbReference type="Gene3D" id="1.10.3210.10">
    <property type="entry name" value="Hypothetical protein af1432"/>
    <property type="match status" value="1"/>
</dbReference>
<dbReference type="PROSITE" id="PS51832">
    <property type="entry name" value="HD_GYP"/>
    <property type="match status" value="1"/>
</dbReference>
<dbReference type="PANTHER" id="PTHR43155:SF2">
    <property type="entry name" value="CYCLIC DI-GMP PHOSPHODIESTERASE PA4108"/>
    <property type="match status" value="1"/>
</dbReference>
<dbReference type="Pfam" id="PF13487">
    <property type="entry name" value="HD_5"/>
    <property type="match status" value="1"/>
</dbReference>
<reference evidence="2 3" key="1">
    <citation type="submission" date="2019-05" db="EMBL/GenBank/DDBJ databases">
        <authorList>
            <consortium name="Science for Life Laboratories"/>
        </authorList>
    </citation>
    <scope>NUCLEOTIDE SEQUENCE [LARGE SCALE GENOMIC DNA]</scope>
    <source>
        <strain evidence="2">Soil9</strain>
    </source>
</reference>
<evidence type="ECO:0000313" key="3">
    <source>
        <dbReference type="Proteomes" id="UP000464178"/>
    </source>
</evidence>
<dbReference type="KEGG" id="gms:SOIL9_29400"/>
<dbReference type="InterPro" id="IPR003607">
    <property type="entry name" value="HD/PDEase_dom"/>
</dbReference>
<dbReference type="CDD" id="cd00077">
    <property type="entry name" value="HDc"/>
    <property type="match status" value="1"/>
</dbReference>
<dbReference type="SUPFAM" id="SSF109604">
    <property type="entry name" value="HD-domain/PDEase-like"/>
    <property type="match status" value="1"/>
</dbReference>
<keyword evidence="3" id="KW-1185">Reference proteome</keyword>
<accession>A0A6P2D3U5</accession>
<dbReference type="PANTHER" id="PTHR43155">
    <property type="entry name" value="CYCLIC DI-GMP PHOSPHODIESTERASE PA4108-RELATED"/>
    <property type="match status" value="1"/>
</dbReference>
<gene>
    <name evidence="2" type="ORF">SOIL9_29400</name>
</gene>
<name>A0A6P2D3U5_9BACT</name>
<proteinExistence type="predicted"/>
<evidence type="ECO:0000313" key="2">
    <source>
        <dbReference type="EMBL" id="VTR94774.1"/>
    </source>
</evidence>
<organism evidence="2 3">
    <name type="scientific">Gemmata massiliana</name>
    <dbReference type="NCBI Taxonomy" id="1210884"/>
    <lineage>
        <taxon>Bacteria</taxon>
        <taxon>Pseudomonadati</taxon>
        <taxon>Planctomycetota</taxon>
        <taxon>Planctomycetia</taxon>
        <taxon>Gemmatales</taxon>
        <taxon>Gemmataceae</taxon>
        <taxon>Gemmata</taxon>
    </lineage>
</organism>
<sequence length="484" mass="52573">MSDTRGLLDRISAFRQRLDATPQLIPDAFPVDADSTSVVSEAETFRMSLKRIAGSEPEAIVKPRPQQLQFTERAQRLLARTKELLDRQRKFTDDPLFVAFASAGKPDALVDYHRETVGVLDSIVRLAQAFPDSAGAQLKMCEGLTGLVGVVMDRLAVQERILKQRRTDVERIDRLAGFFASIHCNLPTTLETVAALAEEILEDARLAKPIRFVSAPVDSAHGPGGTVAFPVPARFVAAHAINVAQVIARVVPFDYEWAARPLAPVVAALIMDCGMVTVPSALLMKTDPLTADERRVLEAHPKLGAELLLWRFPNLAGPLAAAIATHHERADGTGYPGGLAGSQVPPLGRLLRVADVYAALNEDRPHRSAADPRAALTEVLMAAEQGEVDRDFAEYLLNLSYYPVNTVVELTDGRVAFVVANHPNRLDPRTPGRPVVAVLTDAEGGMLPRVEHLDLSAADHGSIVKAVPAARRRELLGSRYPDLV</sequence>
<dbReference type="Proteomes" id="UP000464178">
    <property type="component" value="Chromosome"/>
</dbReference>
<dbReference type="InterPro" id="IPR037522">
    <property type="entry name" value="HD_GYP_dom"/>
</dbReference>
<dbReference type="AlphaFoldDB" id="A0A6P2D3U5"/>
<feature type="domain" description="HD-GYP" evidence="1">
    <location>
        <begin position="203"/>
        <end position="412"/>
    </location>
</feature>
<dbReference type="EMBL" id="LR593886">
    <property type="protein sequence ID" value="VTR94774.1"/>
    <property type="molecule type" value="Genomic_DNA"/>
</dbReference>
<dbReference type="RefSeq" id="WP_162669266.1">
    <property type="nucleotide sequence ID" value="NZ_LR593886.1"/>
</dbReference>